<evidence type="ECO:0000313" key="2">
    <source>
        <dbReference type="Proteomes" id="UP001156601"/>
    </source>
</evidence>
<keyword evidence="2" id="KW-1185">Reference proteome</keyword>
<dbReference type="Proteomes" id="UP001156601">
    <property type="component" value="Unassembled WGS sequence"/>
</dbReference>
<sequence length="180" mass="20752">MSAPTIEKKIYTWLDEVIIGQNFCPFAKNVRIKQRIKLTLSDNTSLTAAVSDVLKECDALTAHDSSQIDTTLLAFTKGFDDFQRYLDLLEEVNFVAKKAEFEGIYQFASFHPNYLFEGEPPDSPSHYTNRSPYPLIHILREDSLSRVLKHYPNPEGIPERNISHAEKLGISFFRQYLNEY</sequence>
<reference evidence="1" key="1">
    <citation type="journal article" date="2014" name="Int. J. Syst. Evol. Microbiol.">
        <title>Complete genome sequence of Corynebacterium casei LMG S-19264T (=DSM 44701T), isolated from a smear-ripened cheese.</title>
        <authorList>
            <consortium name="US DOE Joint Genome Institute (JGI-PGF)"/>
            <person name="Walter F."/>
            <person name="Albersmeier A."/>
            <person name="Kalinowski J."/>
            <person name="Ruckert C."/>
        </authorList>
    </citation>
    <scope>NUCLEOTIDE SEQUENCE</scope>
    <source>
        <strain evidence="1">NBRC 110023</strain>
    </source>
</reference>
<name>A0AA37WLU0_9ALTE</name>
<reference evidence="1" key="2">
    <citation type="submission" date="2023-01" db="EMBL/GenBank/DDBJ databases">
        <title>Draft genome sequence of Agaribacter marinus strain NBRC 110023.</title>
        <authorList>
            <person name="Sun Q."/>
            <person name="Mori K."/>
        </authorList>
    </citation>
    <scope>NUCLEOTIDE SEQUENCE</scope>
    <source>
        <strain evidence="1">NBRC 110023</strain>
    </source>
</reference>
<proteinExistence type="predicted"/>
<evidence type="ECO:0008006" key="3">
    <source>
        <dbReference type="Google" id="ProtNLM"/>
    </source>
</evidence>
<accession>A0AA37WLU0</accession>
<dbReference type="InterPro" id="IPR009858">
    <property type="entry name" value="DUF1415"/>
</dbReference>
<dbReference type="EMBL" id="BSOT01000019">
    <property type="protein sequence ID" value="GLR73009.1"/>
    <property type="molecule type" value="Genomic_DNA"/>
</dbReference>
<gene>
    <name evidence="1" type="ORF">GCM10007852_39170</name>
</gene>
<dbReference type="AlphaFoldDB" id="A0AA37WLU0"/>
<dbReference type="RefSeq" id="WP_284219429.1">
    <property type="nucleotide sequence ID" value="NZ_BSOT01000019.1"/>
</dbReference>
<comment type="caution">
    <text evidence="1">The sequence shown here is derived from an EMBL/GenBank/DDBJ whole genome shotgun (WGS) entry which is preliminary data.</text>
</comment>
<organism evidence="1 2">
    <name type="scientific">Agaribacter marinus</name>
    <dbReference type="NCBI Taxonomy" id="1431249"/>
    <lineage>
        <taxon>Bacteria</taxon>
        <taxon>Pseudomonadati</taxon>
        <taxon>Pseudomonadota</taxon>
        <taxon>Gammaproteobacteria</taxon>
        <taxon>Alteromonadales</taxon>
        <taxon>Alteromonadaceae</taxon>
        <taxon>Agaribacter</taxon>
    </lineage>
</organism>
<dbReference type="Pfam" id="PF07209">
    <property type="entry name" value="DUF1415"/>
    <property type="match status" value="1"/>
</dbReference>
<protein>
    <recommendedName>
        <fullName evidence="3">DUF1415 domain-containing protein</fullName>
    </recommendedName>
</protein>
<evidence type="ECO:0000313" key="1">
    <source>
        <dbReference type="EMBL" id="GLR73009.1"/>
    </source>
</evidence>